<evidence type="ECO:0000256" key="1">
    <source>
        <dbReference type="SAM" id="MobiDB-lite"/>
    </source>
</evidence>
<gene>
    <name evidence="2" type="ORF">C7444_117109</name>
</gene>
<feature type="region of interest" description="Disordered" evidence="1">
    <location>
        <begin position="368"/>
        <end position="394"/>
    </location>
</feature>
<comment type="caution">
    <text evidence="2">The sequence shown here is derived from an EMBL/GenBank/DDBJ whole genome shotgun (WGS) entry which is preliminary data.</text>
</comment>
<protein>
    <submittedName>
        <fullName evidence="2">Uncharacterized protein</fullName>
    </submittedName>
</protein>
<sequence length="431" mass="47046">MSFQWGVLGPGRIESIRRVRTLGLAATTRHFNERAVPGLGGVWFGKQLFLATLGVLVAERADARGGQVTNIAAANAIEAIACWLALHGEHRSGDSRLRGSTKLVGHTDLSFKKVRRPGFYVTQPMRMTTVTALPALGLVEAAGSRFNSFTCSAEGQIFVEAVCEGSRPFNQSVLDYLVKWVCGEVHNVDSNALRRALSPLQPLPPRARELLRARLQQGAASEPAEDRMRRDDALNWIKSRQGGTVPVAWASRPTQIRSAEHWADLHAGALFFLARDAALAVLNELEIEIGSPDRRLALGAAVPQHVRNALDALRVTAQAFLDTGSPTDEARTFCRECASASEDEVLRHLVSRDGRILRRLGNDLCAGPAFQGGERHTEPDESNPEAAPSVEGPAWPAGISRRIHNLWWLGLDLEGQLDDWLVPATEETAHV</sequence>
<dbReference type="EMBL" id="QJJS01000017">
    <property type="protein sequence ID" value="PXW93903.1"/>
    <property type="molecule type" value="Genomic_DNA"/>
</dbReference>
<keyword evidence="3" id="KW-1185">Reference proteome</keyword>
<proteinExistence type="predicted"/>
<evidence type="ECO:0000313" key="3">
    <source>
        <dbReference type="Proteomes" id="UP000247811"/>
    </source>
</evidence>
<dbReference type="AlphaFoldDB" id="A0A318H4F7"/>
<evidence type="ECO:0000313" key="2">
    <source>
        <dbReference type="EMBL" id="PXW93903.1"/>
    </source>
</evidence>
<name>A0A318H4F7_9BURK</name>
<accession>A0A318H4F7</accession>
<reference evidence="2 3" key="1">
    <citation type="submission" date="2018-05" db="EMBL/GenBank/DDBJ databases">
        <title>Genomic Encyclopedia of Type Strains, Phase IV (KMG-IV): sequencing the most valuable type-strain genomes for metagenomic binning, comparative biology and taxonomic classification.</title>
        <authorList>
            <person name="Goeker M."/>
        </authorList>
    </citation>
    <scope>NUCLEOTIDE SEQUENCE [LARGE SCALE GENOMIC DNA]</scope>
    <source>
        <strain evidence="2 3">DSM 566</strain>
    </source>
</reference>
<dbReference type="Proteomes" id="UP000247811">
    <property type="component" value="Unassembled WGS sequence"/>
</dbReference>
<organism evidence="2 3">
    <name type="scientific">Sphaerotilus hippei</name>
    <dbReference type="NCBI Taxonomy" id="744406"/>
    <lineage>
        <taxon>Bacteria</taxon>
        <taxon>Pseudomonadati</taxon>
        <taxon>Pseudomonadota</taxon>
        <taxon>Betaproteobacteria</taxon>
        <taxon>Burkholderiales</taxon>
        <taxon>Sphaerotilaceae</taxon>
        <taxon>Sphaerotilus</taxon>
    </lineage>
</organism>